<reference evidence="2" key="2">
    <citation type="submission" date="2020-09" db="EMBL/GenBank/DDBJ databases">
        <authorList>
            <person name="Sun Q."/>
            <person name="Zhou Y."/>
        </authorList>
    </citation>
    <scope>NUCLEOTIDE SEQUENCE</scope>
    <source>
        <strain evidence="2">CGMCC 4.7308</strain>
    </source>
</reference>
<name>A0A917WBQ2_9ACTN</name>
<accession>A0A917WBQ2</accession>
<dbReference type="InterPro" id="IPR050266">
    <property type="entry name" value="AB_hydrolase_sf"/>
</dbReference>
<feature type="domain" description="AB hydrolase-1" evidence="1">
    <location>
        <begin position="29"/>
        <end position="237"/>
    </location>
</feature>
<dbReference type="SUPFAM" id="SSF53474">
    <property type="entry name" value="alpha/beta-Hydrolases"/>
    <property type="match status" value="1"/>
</dbReference>
<evidence type="ECO:0000313" key="3">
    <source>
        <dbReference type="Proteomes" id="UP000655208"/>
    </source>
</evidence>
<evidence type="ECO:0000313" key="2">
    <source>
        <dbReference type="EMBL" id="GGL87706.1"/>
    </source>
</evidence>
<protein>
    <recommendedName>
        <fullName evidence="1">AB hydrolase-1 domain-containing protein</fullName>
    </recommendedName>
</protein>
<reference evidence="2" key="1">
    <citation type="journal article" date="2014" name="Int. J. Syst. Evol. Microbiol.">
        <title>Complete genome sequence of Corynebacterium casei LMG S-19264T (=DSM 44701T), isolated from a smear-ripened cheese.</title>
        <authorList>
            <consortium name="US DOE Joint Genome Institute (JGI-PGF)"/>
            <person name="Walter F."/>
            <person name="Albersmeier A."/>
            <person name="Kalinowski J."/>
            <person name="Ruckert C."/>
        </authorList>
    </citation>
    <scope>NUCLEOTIDE SEQUENCE</scope>
    <source>
        <strain evidence="2">CGMCC 4.7308</strain>
    </source>
</reference>
<evidence type="ECO:0000259" key="1">
    <source>
        <dbReference type="Pfam" id="PF12697"/>
    </source>
</evidence>
<dbReference type="Pfam" id="PF12697">
    <property type="entry name" value="Abhydrolase_6"/>
    <property type="match status" value="1"/>
</dbReference>
<dbReference type="EMBL" id="BMNA01000001">
    <property type="protein sequence ID" value="GGL87706.1"/>
    <property type="molecule type" value="Genomic_DNA"/>
</dbReference>
<organism evidence="2 3">
    <name type="scientific">Nakamurella endophytica</name>
    <dbReference type="NCBI Taxonomy" id="1748367"/>
    <lineage>
        <taxon>Bacteria</taxon>
        <taxon>Bacillati</taxon>
        <taxon>Actinomycetota</taxon>
        <taxon>Actinomycetes</taxon>
        <taxon>Nakamurellales</taxon>
        <taxon>Nakamurellaceae</taxon>
        <taxon>Nakamurella</taxon>
    </lineage>
</organism>
<keyword evidence="3" id="KW-1185">Reference proteome</keyword>
<comment type="caution">
    <text evidence="2">The sequence shown here is derived from an EMBL/GenBank/DDBJ whole genome shotgun (WGS) entry which is preliminary data.</text>
</comment>
<dbReference type="InterPro" id="IPR000073">
    <property type="entry name" value="AB_hydrolase_1"/>
</dbReference>
<dbReference type="InterPro" id="IPR029058">
    <property type="entry name" value="AB_hydrolase_fold"/>
</dbReference>
<dbReference type="Gene3D" id="3.40.50.1820">
    <property type="entry name" value="alpha/beta hydrolase"/>
    <property type="match status" value="1"/>
</dbReference>
<dbReference type="PANTHER" id="PTHR43798">
    <property type="entry name" value="MONOACYLGLYCEROL LIPASE"/>
    <property type="match status" value="1"/>
</dbReference>
<dbReference type="AlphaFoldDB" id="A0A917WBQ2"/>
<dbReference type="GO" id="GO:0003824">
    <property type="term" value="F:catalytic activity"/>
    <property type="evidence" value="ECO:0007669"/>
    <property type="project" value="UniProtKB-ARBA"/>
</dbReference>
<gene>
    <name evidence="2" type="ORF">GCM10011594_04190</name>
</gene>
<dbReference type="PRINTS" id="PR00111">
    <property type="entry name" value="ABHYDROLASE"/>
</dbReference>
<dbReference type="Proteomes" id="UP000655208">
    <property type="component" value="Unassembled WGS sequence"/>
</dbReference>
<proteinExistence type="predicted"/>
<sequence>MTGMYSAVHDLILDGRDLRVFSNGTGRPILFLHDLGSSAAAFEQLTRPVVRAGRELVAVDLPGCGHSDPVGTELSGYVDHLVQALPQLAGEPLDLVGHGFGGYLAASVAAARPAEICTLVLSQPLLPPRSGPAMQTRMSPGMAVSGALTTLRRGKLRQNLGGYSRARSALEQLSQTDEIWWEELSRITARTLVLGCAGESAGERALLDQLAAAVPNGMRNTVRGGRRPYADDPEDFAGFVLDWVCT</sequence>